<evidence type="ECO:0000313" key="2">
    <source>
        <dbReference type="EMBL" id="EXY90950.1"/>
    </source>
</evidence>
<sequence length="49" mass="5826">MILSKIISILGIRLSEYRKFYVPAVLHPLPTIYNDMLSEHFPIKFLFFL</sequence>
<dbReference type="EMBL" id="JGDB01000261">
    <property type="protein sequence ID" value="EXY89043.1"/>
    <property type="molecule type" value="Genomic_DNA"/>
</dbReference>
<gene>
    <name evidence="2" type="ORF">M125_2326</name>
    <name evidence="1" type="ORF">M125_4335</name>
</gene>
<evidence type="ECO:0000313" key="3">
    <source>
        <dbReference type="Proteomes" id="UP000020773"/>
    </source>
</evidence>
<reference evidence="1 3" key="1">
    <citation type="submission" date="2014-02" db="EMBL/GenBank/DDBJ databases">
        <authorList>
            <person name="Sears C."/>
            <person name="Carroll K."/>
            <person name="Sack B.R."/>
            <person name="Qadri F."/>
            <person name="Myers L.L."/>
            <person name="Chung G.-T."/>
            <person name="Escheverria P."/>
            <person name="Fraser C.M."/>
            <person name="Sadzewicz L."/>
            <person name="Shefchek K.A."/>
            <person name="Tallon L."/>
            <person name="Das S.P."/>
            <person name="Daugherty S."/>
            <person name="Mongodin E.F."/>
        </authorList>
    </citation>
    <scope>NUCLEOTIDE SEQUENCE [LARGE SCALE GENOMIC DNA]</scope>
    <source>
        <strain evidence="1">3998T</strain>
        <strain evidence="3">3998T(B)3</strain>
    </source>
</reference>
<accession>A0A015VSY9</accession>
<dbReference type="EMBL" id="JGDB01000094">
    <property type="protein sequence ID" value="EXY90950.1"/>
    <property type="molecule type" value="Genomic_DNA"/>
</dbReference>
<dbReference type="Proteomes" id="UP000020773">
    <property type="component" value="Unassembled WGS sequence"/>
</dbReference>
<proteinExistence type="predicted"/>
<dbReference type="PATRIC" id="fig|1339316.3.peg.2232"/>
<organism evidence="1 3">
    <name type="scientific">Bacteroides fragilis str. 3998T(B)3</name>
    <dbReference type="NCBI Taxonomy" id="1339316"/>
    <lineage>
        <taxon>Bacteria</taxon>
        <taxon>Pseudomonadati</taxon>
        <taxon>Bacteroidota</taxon>
        <taxon>Bacteroidia</taxon>
        <taxon>Bacteroidales</taxon>
        <taxon>Bacteroidaceae</taxon>
        <taxon>Bacteroides</taxon>
    </lineage>
</organism>
<name>A0A015VSY9_BACFG</name>
<evidence type="ECO:0000313" key="1">
    <source>
        <dbReference type="EMBL" id="EXY89043.1"/>
    </source>
</evidence>
<protein>
    <submittedName>
        <fullName evidence="1">Uncharacterized protein</fullName>
    </submittedName>
</protein>
<dbReference type="AlphaFoldDB" id="A0A015VSY9"/>
<comment type="caution">
    <text evidence="1">The sequence shown here is derived from an EMBL/GenBank/DDBJ whole genome shotgun (WGS) entry which is preliminary data.</text>
</comment>